<evidence type="ECO:0000256" key="1">
    <source>
        <dbReference type="ARBA" id="ARBA00004141"/>
    </source>
</evidence>
<keyword evidence="4 8" id="KW-0472">Membrane</keyword>
<dbReference type="CDD" id="cd06225">
    <property type="entry name" value="HAMP"/>
    <property type="match status" value="1"/>
</dbReference>
<dbReference type="Pfam" id="PF00672">
    <property type="entry name" value="HAMP"/>
    <property type="match status" value="1"/>
</dbReference>
<evidence type="ECO:0000259" key="9">
    <source>
        <dbReference type="PROSITE" id="PS50111"/>
    </source>
</evidence>
<evidence type="ECO:0000313" key="12">
    <source>
        <dbReference type="Proteomes" id="UP000240904"/>
    </source>
</evidence>
<dbReference type="SMART" id="SM00283">
    <property type="entry name" value="MA"/>
    <property type="match status" value="1"/>
</dbReference>
<dbReference type="PROSITE" id="PS50111">
    <property type="entry name" value="CHEMOTAXIS_TRANSDUC_2"/>
    <property type="match status" value="1"/>
</dbReference>
<evidence type="ECO:0000256" key="8">
    <source>
        <dbReference type="SAM" id="Phobius"/>
    </source>
</evidence>
<sequence length="714" mass="78359">MKCFSVKWKIILASGLCLLITSVSLLSFSLYSAKQSQTLINERTLDDFTQVAERLLVARSEAEIEKIIKPFDEAHTIGQMLSQEVMYQKTHLQEHNLKSAALRTDLNTRIRQIVELYGDLLGAYVIFEPNQLDGNDAEYIDSASLGSNDIGRFARYWAREPDGTITPEAILEKEISNMTPDQNGIQSNEWYACSIRTQESCLLEPYLNPVGDTEQLMTSLTLPLKEDNKVKGMLGIDLSLTGLQKLVTHMDSELFDGQGEVLLVSRSGLIAGTDRDSAFLGGKISADATSQIDTLNKWLRQDQEQLAWSADGSVLQMFKPVTFGLGNKGWGLYISLPREVILAKALSLGREVKTQQQENMLSQVVAGLLFIGLAMLLLWVLAGTLVAPIKVMAARLKDIAEGEGDLTQEINIKQQDETGELALWFNLFQKKLRSTVSDVVVTVESTRSTATQSADVALRTSEGVMAQHREVEMVATAFEEINATTHEMANNITKAANAANSADLAAKQGKAVLTDNMIAMGELKQLISEAQPVVTQLEQDSENINSILEVIQGIAEQTNLLALNAAIEAARAGDQGRGFAVVADEVRALAGRTQNSIEQIRTMIERLHKGTNAVVKVMMTGNDKTLYTERKVNESMEMLEQILDAVGSIHEMNHQNANAADDLSAAFEEINRNVSNICNVSHAITGEAESAARIGEELTLLADQQQQLVGQFKV</sequence>
<dbReference type="GO" id="GO:0006935">
    <property type="term" value="P:chemotaxis"/>
    <property type="evidence" value="ECO:0007669"/>
    <property type="project" value="UniProtKB-ARBA"/>
</dbReference>
<dbReference type="InterPro" id="IPR003660">
    <property type="entry name" value="HAMP_dom"/>
</dbReference>
<comment type="subcellular location">
    <subcellularLocation>
        <location evidence="1">Membrane</location>
        <topology evidence="1">Multi-pass membrane protein</topology>
    </subcellularLocation>
</comment>
<keyword evidence="2 8" id="KW-0812">Transmembrane</keyword>
<organism evidence="11 12">
    <name type="scientific">Photobacterium lipolyticum</name>
    <dbReference type="NCBI Taxonomy" id="266810"/>
    <lineage>
        <taxon>Bacteria</taxon>
        <taxon>Pseudomonadati</taxon>
        <taxon>Pseudomonadota</taxon>
        <taxon>Gammaproteobacteria</taxon>
        <taxon>Vibrionales</taxon>
        <taxon>Vibrionaceae</taxon>
        <taxon>Photobacterium</taxon>
    </lineage>
</organism>
<dbReference type="SUPFAM" id="SSF58104">
    <property type="entry name" value="Methyl-accepting chemotaxis protein (MCP) signaling domain"/>
    <property type="match status" value="1"/>
</dbReference>
<keyword evidence="3 8" id="KW-1133">Transmembrane helix</keyword>
<evidence type="ECO:0000256" key="7">
    <source>
        <dbReference type="PROSITE-ProRule" id="PRU00284"/>
    </source>
</evidence>
<name>A0A2T3N1T0_9GAMM</name>
<dbReference type="InterPro" id="IPR004089">
    <property type="entry name" value="MCPsignal_dom"/>
</dbReference>
<dbReference type="AlphaFoldDB" id="A0A2T3N1T0"/>
<comment type="caution">
    <text evidence="11">The sequence shown here is derived from an EMBL/GenBank/DDBJ whole genome shotgun (WGS) entry which is preliminary data.</text>
</comment>
<dbReference type="Proteomes" id="UP000240904">
    <property type="component" value="Unassembled WGS sequence"/>
</dbReference>
<evidence type="ECO:0000256" key="6">
    <source>
        <dbReference type="ARBA" id="ARBA00029447"/>
    </source>
</evidence>
<gene>
    <name evidence="11" type="ORF">C9I89_06440</name>
</gene>
<dbReference type="SMART" id="SM00304">
    <property type="entry name" value="HAMP"/>
    <property type="match status" value="1"/>
</dbReference>
<feature type="domain" description="HAMP" evidence="10">
    <location>
        <begin position="383"/>
        <end position="437"/>
    </location>
</feature>
<dbReference type="FunFam" id="1.10.287.950:FF:000001">
    <property type="entry name" value="Methyl-accepting chemotaxis sensory transducer"/>
    <property type="match status" value="1"/>
</dbReference>
<dbReference type="CDD" id="cd11386">
    <property type="entry name" value="MCP_signal"/>
    <property type="match status" value="1"/>
</dbReference>
<dbReference type="Gene3D" id="3.30.450.20">
    <property type="entry name" value="PAS domain"/>
    <property type="match status" value="2"/>
</dbReference>
<dbReference type="PANTHER" id="PTHR32089">
    <property type="entry name" value="METHYL-ACCEPTING CHEMOTAXIS PROTEIN MCPB"/>
    <property type="match status" value="1"/>
</dbReference>
<evidence type="ECO:0000256" key="3">
    <source>
        <dbReference type="ARBA" id="ARBA00022989"/>
    </source>
</evidence>
<accession>A0A2T3N1T0</accession>
<dbReference type="PANTHER" id="PTHR32089:SF119">
    <property type="entry name" value="METHYL-ACCEPTING CHEMOTAXIS PROTEIN CTPL"/>
    <property type="match status" value="1"/>
</dbReference>
<reference evidence="11 12" key="1">
    <citation type="submission" date="2018-03" db="EMBL/GenBank/DDBJ databases">
        <title>Whole genome sequencing of Histamine producing bacteria.</title>
        <authorList>
            <person name="Butler K."/>
        </authorList>
    </citation>
    <scope>NUCLEOTIDE SEQUENCE [LARGE SCALE GENOMIC DNA]</scope>
    <source>
        <strain evidence="11 12">DSM 16190</strain>
    </source>
</reference>
<dbReference type="Gene3D" id="1.10.287.950">
    <property type="entry name" value="Methyl-accepting chemotaxis protein"/>
    <property type="match status" value="1"/>
</dbReference>
<dbReference type="PROSITE" id="PS50885">
    <property type="entry name" value="HAMP"/>
    <property type="match status" value="1"/>
</dbReference>
<dbReference type="Pfam" id="PF22673">
    <property type="entry name" value="MCP-like_PDC_1"/>
    <property type="match status" value="1"/>
</dbReference>
<dbReference type="GO" id="GO:0007165">
    <property type="term" value="P:signal transduction"/>
    <property type="evidence" value="ECO:0007669"/>
    <property type="project" value="UniProtKB-KW"/>
</dbReference>
<dbReference type="Pfam" id="PF00015">
    <property type="entry name" value="MCPsignal"/>
    <property type="match status" value="1"/>
</dbReference>
<evidence type="ECO:0000259" key="10">
    <source>
        <dbReference type="PROSITE" id="PS50885"/>
    </source>
</evidence>
<protein>
    <submittedName>
        <fullName evidence="11">Methyl-accepting chemotaxis protein</fullName>
    </submittedName>
</protein>
<proteinExistence type="inferred from homology"/>
<dbReference type="GO" id="GO:0016020">
    <property type="term" value="C:membrane"/>
    <property type="evidence" value="ECO:0007669"/>
    <property type="project" value="UniProtKB-SubCell"/>
</dbReference>
<dbReference type="CDD" id="cd12913">
    <property type="entry name" value="PDC1_MCP_like"/>
    <property type="match status" value="1"/>
</dbReference>
<keyword evidence="12" id="KW-1185">Reference proteome</keyword>
<feature type="transmembrane region" description="Helical" evidence="8">
    <location>
        <begin position="364"/>
        <end position="387"/>
    </location>
</feature>
<dbReference type="RefSeq" id="WP_107282524.1">
    <property type="nucleotide sequence ID" value="NZ_PYMC01000003.1"/>
</dbReference>
<keyword evidence="5 7" id="KW-0807">Transducer</keyword>
<feature type="domain" description="Methyl-accepting transducer" evidence="9">
    <location>
        <begin position="442"/>
        <end position="678"/>
    </location>
</feature>
<evidence type="ECO:0000256" key="4">
    <source>
        <dbReference type="ARBA" id="ARBA00023136"/>
    </source>
</evidence>
<evidence type="ECO:0000313" key="11">
    <source>
        <dbReference type="EMBL" id="PSW06144.1"/>
    </source>
</evidence>
<dbReference type="EMBL" id="PYMC01000003">
    <property type="protein sequence ID" value="PSW06144.1"/>
    <property type="molecule type" value="Genomic_DNA"/>
</dbReference>
<comment type="similarity">
    <text evidence="6">Belongs to the methyl-accepting chemotaxis (MCP) protein family.</text>
</comment>
<evidence type="ECO:0000256" key="5">
    <source>
        <dbReference type="ARBA" id="ARBA00023224"/>
    </source>
</evidence>
<evidence type="ECO:0000256" key="2">
    <source>
        <dbReference type="ARBA" id="ARBA00022692"/>
    </source>
</evidence>